<keyword evidence="9" id="KW-0520">NAD</keyword>
<keyword evidence="4 9" id="KW-0813">Transport</keyword>
<proteinExistence type="inferred from homology"/>
<dbReference type="Gene3D" id="1.20.58.1610">
    <property type="entry name" value="NADH:ubiquinone/plastoquinone oxidoreductase, chain 3"/>
    <property type="match status" value="1"/>
</dbReference>
<evidence type="ECO:0000256" key="8">
    <source>
        <dbReference type="ARBA" id="ARBA00049551"/>
    </source>
</evidence>
<dbReference type="InterPro" id="IPR038430">
    <property type="entry name" value="NDAH_ubi_oxred_su3_sf"/>
</dbReference>
<comment type="subcellular location">
    <subcellularLocation>
        <location evidence="1">Membrane</location>
    </subcellularLocation>
    <subcellularLocation>
        <location evidence="9">Mitochondrion membrane</location>
        <topology evidence="9">Multi-pass membrane protein</topology>
    </subcellularLocation>
</comment>
<organism evidence="10">
    <name type="scientific">Hydrometra greeni</name>
    <dbReference type="NCBI Taxonomy" id="1492928"/>
    <lineage>
        <taxon>Eukaryota</taxon>
        <taxon>Metazoa</taxon>
        <taxon>Ecdysozoa</taxon>
        <taxon>Arthropoda</taxon>
        <taxon>Hexapoda</taxon>
        <taxon>Insecta</taxon>
        <taxon>Pterygota</taxon>
        <taxon>Neoptera</taxon>
        <taxon>Paraneoptera</taxon>
        <taxon>Hemiptera</taxon>
        <taxon>Heteroptera</taxon>
        <taxon>Gerromorpha</taxon>
        <taxon>Gerroidea</taxon>
        <taxon>Hydrometridae</taxon>
        <taxon>Hydrometra</taxon>
    </lineage>
</organism>
<dbReference type="GeneID" id="7996687"/>
<protein>
    <recommendedName>
        <fullName evidence="3 9">NADH-ubiquinone oxidoreductase chain 3</fullName>
        <ecNumber evidence="9">7.1.1.2</ecNumber>
    </recommendedName>
</protein>
<keyword evidence="7 9" id="KW-0472">Membrane</keyword>
<dbReference type="GO" id="GO:0030964">
    <property type="term" value="C:NADH dehydrogenase complex"/>
    <property type="evidence" value="ECO:0007669"/>
    <property type="project" value="TreeGrafter"/>
</dbReference>
<dbReference type="GO" id="GO:0031966">
    <property type="term" value="C:mitochondrial membrane"/>
    <property type="evidence" value="ECO:0007669"/>
    <property type="project" value="UniProtKB-SubCell"/>
</dbReference>
<dbReference type="EMBL" id="FJ456945">
    <property type="protein sequence ID" value="ACJ69488.1"/>
    <property type="molecule type" value="Genomic_DNA"/>
</dbReference>
<keyword evidence="6 9" id="KW-1133">Transmembrane helix</keyword>
<keyword evidence="9" id="KW-1278">Translocase</keyword>
<keyword evidence="9" id="KW-0249">Electron transport</keyword>
<evidence type="ECO:0000256" key="6">
    <source>
        <dbReference type="ARBA" id="ARBA00022989"/>
    </source>
</evidence>
<evidence type="ECO:0000256" key="1">
    <source>
        <dbReference type="ARBA" id="ARBA00004370"/>
    </source>
</evidence>
<dbReference type="RefSeq" id="YP_002971025.1">
    <property type="nucleotide sequence ID" value="NC_012842.1"/>
</dbReference>
<dbReference type="PANTHER" id="PTHR11058:SF9">
    <property type="entry name" value="NADH-UBIQUINONE OXIDOREDUCTASE CHAIN 3"/>
    <property type="match status" value="1"/>
</dbReference>
<dbReference type="PANTHER" id="PTHR11058">
    <property type="entry name" value="NADH-UBIQUINONE OXIDOREDUCTASE CHAIN 3"/>
    <property type="match status" value="1"/>
</dbReference>
<dbReference type="EC" id="7.1.1.2" evidence="9"/>
<feature type="transmembrane region" description="Helical" evidence="9">
    <location>
        <begin position="86"/>
        <end position="106"/>
    </location>
</feature>
<comment type="function">
    <text evidence="9">Core subunit of the mitochondrial membrane respiratory chain NADH dehydrogenase (Complex I) which catalyzes electron transfer from NADH through the respiratory chain, using ubiquinone as an electron acceptor. Essential for the catalytic activity of complex I.</text>
</comment>
<dbReference type="InterPro" id="IPR000440">
    <property type="entry name" value="NADH_UbQ/plastoQ_OxRdtase_su3"/>
</dbReference>
<comment type="similarity">
    <text evidence="2 9">Belongs to the complex I subunit 3 family.</text>
</comment>
<keyword evidence="9" id="KW-0679">Respiratory chain</keyword>
<gene>
    <name evidence="10" type="primary">ND3</name>
</gene>
<evidence type="ECO:0000256" key="7">
    <source>
        <dbReference type="ARBA" id="ARBA00023136"/>
    </source>
</evidence>
<keyword evidence="9" id="KW-0830">Ubiquinone</keyword>
<keyword evidence="9 10" id="KW-0496">Mitochondrion</keyword>
<comment type="catalytic activity">
    <reaction evidence="8 9">
        <text>a ubiquinone + NADH + 5 H(+)(in) = a ubiquinol + NAD(+) + 4 H(+)(out)</text>
        <dbReference type="Rhea" id="RHEA:29091"/>
        <dbReference type="Rhea" id="RHEA-COMP:9565"/>
        <dbReference type="Rhea" id="RHEA-COMP:9566"/>
        <dbReference type="ChEBI" id="CHEBI:15378"/>
        <dbReference type="ChEBI" id="CHEBI:16389"/>
        <dbReference type="ChEBI" id="CHEBI:17976"/>
        <dbReference type="ChEBI" id="CHEBI:57540"/>
        <dbReference type="ChEBI" id="CHEBI:57945"/>
        <dbReference type="EC" id="7.1.1.2"/>
    </reaction>
</comment>
<evidence type="ECO:0000313" key="10">
    <source>
        <dbReference type="EMBL" id="ACJ69488.1"/>
    </source>
</evidence>
<evidence type="ECO:0000256" key="2">
    <source>
        <dbReference type="ARBA" id="ARBA00008472"/>
    </source>
</evidence>
<dbReference type="AlphaFoldDB" id="C5HIP3"/>
<dbReference type="CTD" id="4537"/>
<sequence length="117" mass="13959">MISMMYSIIMFMCISLVLMFLCSVISKKMNMDREKLTPFECGFDPKSSARIPFSLHFFLIMVIFLMFDIEIVIVIPSIMISQFSNLKMWIILNLIIMMVLMISLYYEWYKNILNWIP</sequence>
<dbReference type="GO" id="GO:0008137">
    <property type="term" value="F:NADH dehydrogenase (ubiquinone) activity"/>
    <property type="evidence" value="ECO:0007669"/>
    <property type="project" value="UniProtKB-UniRule"/>
</dbReference>
<evidence type="ECO:0000256" key="5">
    <source>
        <dbReference type="ARBA" id="ARBA00022692"/>
    </source>
</evidence>
<keyword evidence="5 9" id="KW-0812">Transmembrane</keyword>
<name>C5HIP3_9HEMI</name>
<evidence type="ECO:0000256" key="4">
    <source>
        <dbReference type="ARBA" id="ARBA00022448"/>
    </source>
</evidence>
<reference evidence="10" key="1">
    <citation type="journal article" date="2009" name="BMC Evol. Biol.">
        <title>Phylogenetic analysis of the true water bugs (Insecta: Hemiptera: Heteroptera: Nepomorpha): evidence from mitochondrial genomes.</title>
        <authorList>
            <person name="Hua J."/>
            <person name="Li M."/>
            <person name="Dong P."/>
            <person name="Cui Y."/>
            <person name="Xie Q."/>
            <person name="Bu W."/>
        </authorList>
    </citation>
    <scope>NUCLEOTIDE SEQUENCE</scope>
    <source>
        <strain evidence="10">NKMT020</strain>
    </source>
</reference>
<evidence type="ECO:0000256" key="9">
    <source>
        <dbReference type="RuleBase" id="RU003640"/>
    </source>
</evidence>
<accession>C5HIP3</accession>
<feature type="transmembrane region" description="Helical" evidence="9">
    <location>
        <begin position="55"/>
        <end position="80"/>
    </location>
</feature>
<dbReference type="Pfam" id="PF00507">
    <property type="entry name" value="Oxidored_q4"/>
    <property type="match status" value="1"/>
</dbReference>
<feature type="transmembrane region" description="Helical" evidence="9">
    <location>
        <begin position="6"/>
        <end position="25"/>
    </location>
</feature>
<evidence type="ECO:0000256" key="3">
    <source>
        <dbReference type="ARBA" id="ARBA00021007"/>
    </source>
</evidence>
<geneLocation type="mitochondrion" evidence="10"/>